<gene>
    <name evidence="4" type="ORF">MNV_2030013</name>
</gene>
<organism evidence="4 5">
    <name type="scientific">Candidatus Methanoperedens nitratireducens</name>
    <dbReference type="NCBI Taxonomy" id="1392998"/>
    <lineage>
        <taxon>Archaea</taxon>
        <taxon>Methanobacteriati</taxon>
        <taxon>Methanobacteriota</taxon>
        <taxon>Stenosarchaea group</taxon>
        <taxon>Methanomicrobia</taxon>
        <taxon>Methanosarcinales</taxon>
        <taxon>ANME-2 cluster</taxon>
        <taxon>Candidatus Methanoperedentaceae</taxon>
        <taxon>Candidatus Methanoperedens</taxon>
    </lineage>
</organism>
<evidence type="ECO:0000313" key="5">
    <source>
        <dbReference type="Proteomes" id="UP000218615"/>
    </source>
</evidence>
<dbReference type="AlphaFoldDB" id="A0A284VNE5"/>
<keyword evidence="5" id="KW-1185">Reference proteome</keyword>
<comment type="pathway">
    <text evidence="1">Biopolymer metabolism; poly-(R)-3-hydroxybutanoate biosynthesis.</text>
</comment>
<dbReference type="InterPro" id="IPR010123">
    <property type="entry name" value="PHA_synth_III_E"/>
</dbReference>
<proteinExistence type="predicted"/>
<name>A0A284VNE5_9EURY</name>
<dbReference type="UniPathway" id="UPA00917"/>
<dbReference type="Pfam" id="PF09712">
    <property type="entry name" value="PHA_synth_III_E"/>
    <property type="match status" value="1"/>
</dbReference>
<evidence type="ECO:0000256" key="3">
    <source>
        <dbReference type="ARBA" id="ARBA00022752"/>
    </source>
</evidence>
<reference evidence="5" key="1">
    <citation type="submission" date="2017-06" db="EMBL/GenBank/DDBJ databases">
        <authorList>
            <person name="Cremers G."/>
        </authorList>
    </citation>
    <scope>NUCLEOTIDE SEQUENCE [LARGE SCALE GENOMIC DNA]</scope>
</reference>
<dbReference type="EMBL" id="FZMP01000117">
    <property type="protein sequence ID" value="SNQ60811.1"/>
    <property type="molecule type" value="Genomic_DNA"/>
</dbReference>
<dbReference type="Proteomes" id="UP000218615">
    <property type="component" value="Unassembled WGS sequence"/>
</dbReference>
<evidence type="ECO:0000313" key="4">
    <source>
        <dbReference type="EMBL" id="SNQ60811.1"/>
    </source>
</evidence>
<keyword evidence="3" id="KW-0583">PHB biosynthesis</keyword>
<evidence type="ECO:0000256" key="1">
    <source>
        <dbReference type="ARBA" id="ARBA00004683"/>
    </source>
</evidence>
<dbReference type="RefSeq" id="WP_096205311.1">
    <property type="nucleotide sequence ID" value="NZ_FZMP01000117.1"/>
</dbReference>
<dbReference type="GO" id="GO:0042619">
    <property type="term" value="P:poly-hydroxybutyrate biosynthetic process"/>
    <property type="evidence" value="ECO:0007669"/>
    <property type="project" value="UniProtKB-KW"/>
</dbReference>
<accession>A0A284VNE5</accession>
<protein>
    <recommendedName>
        <fullName evidence="2">Poly(3-hydroxyalkanoate) polymerase subunit PhaE</fullName>
    </recommendedName>
</protein>
<sequence length="186" mass="21939">MDSSGSEPAHEFFKAWLNIYEATLGRLVEMPAIGPSRERYDKMMTGVSNFANFYTGWMELNFDFQKVFVESMKKMHEKIETEMQGEISPDKYKQLYNIWIDTYSSTFKEFMSSGHFSSEMGKFMSYFLEFQQYNREMLEENYLKQMNLPTKTDIDEINEELFALRKKTKELASQIDKLSGKGRSTL</sequence>
<evidence type="ECO:0000256" key="2">
    <source>
        <dbReference type="ARBA" id="ARBA00019066"/>
    </source>
</evidence>